<accession>A0A162UIP1</accession>
<dbReference type="EMBL" id="KV440977">
    <property type="protein sequence ID" value="OAD75523.1"/>
    <property type="molecule type" value="Genomic_DNA"/>
</dbReference>
<dbReference type="RefSeq" id="XP_018293563.1">
    <property type="nucleotide sequence ID" value="XM_018441295.1"/>
</dbReference>
<dbReference type="AlphaFoldDB" id="A0A162UIP1"/>
<dbReference type="VEuPathDB" id="FungiDB:PHYBLDRAFT_64434"/>
<name>A0A162UIP1_PHYB8</name>
<dbReference type="GeneID" id="29002201"/>
<proteinExistence type="predicted"/>
<organism evidence="1 2">
    <name type="scientific">Phycomyces blakesleeanus (strain ATCC 8743b / DSM 1359 / FGSC 10004 / NBRC 33097 / NRRL 1555)</name>
    <dbReference type="NCBI Taxonomy" id="763407"/>
    <lineage>
        <taxon>Eukaryota</taxon>
        <taxon>Fungi</taxon>
        <taxon>Fungi incertae sedis</taxon>
        <taxon>Mucoromycota</taxon>
        <taxon>Mucoromycotina</taxon>
        <taxon>Mucoromycetes</taxon>
        <taxon>Mucorales</taxon>
        <taxon>Phycomycetaceae</taxon>
        <taxon>Phycomyces</taxon>
    </lineage>
</organism>
<keyword evidence="2" id="KW-1185">Reference proteome</keyword>
<gene>
    <name evidence="1" type="ORF">PHYBLDRAFT_64434</name>
</gene>
<evidence type="ECO:0000313" key="1">
    <source>
        <dbReference type="EMBL" id="OAD75523.1"/>
    </source>
</evidence>
<protein>
    <submittedName>
        <fullName evidence="1">Uncharacterized protein</fullName>
    </submittedName>
</protein>
<evidence type="ECO:0000313" key="2">
    <source>
        <dbReference type="Proteomes" id="UP000077315"/>
    </source>
</evidence>
<sequence length="119" mass="13719">MSNKYNLVKCNCSVYSPNGGYFAMVSTQTCHRHFADDVQRNFQRQYLVDMVNENVSDIVNDNSKNMMNDNTSNIDSEPKSNVFEIHKDNWGDPDTQILDLSHIRTYSYWDSVVAIILSV</sequence>
<reference evidence="2" key="1">
    <citation type="submission" date="2015-06" db="EMBL/GenBank/DDBJ databases">
        <title>Expansion of signal transduction pathways in fungi by whole-genome duplication.</title>
        <authorList>
            <consortium name="DOE Joint Genome Institute"/>
            <person name="Corrochano L.M."/>
            <person name="Kuo A."/>
            <person name="Marcet-Houben M."/>
            <person name="Polaino S."/>
            <person name="Salamov A."/>
            <person name="Villalobos J.M."/>
            <person name="Alvarez M.I."/>
            <person name="Avalos J."/>
            <person name="Benito E.P."/>
            <person name="Benoit I."/>
            <person name="Burger G."/>
            <person name="Camino L.P."/>
            <person name="Canovas D."/>
            <person name="Cerda-Olmedo E."/>
            <person name="Cheng J.-F."/>
            <person name="Dominguez A."/>
            <person name="Elias M."/>
            <person name="Eslava A.P."/>
            <person name="Glaser F."/>
            <person name="Grimwood J."/>
            <person name="Gutierrez G."/>
            <person name="Heitman J."/>
            <person name="Henrissat B."/>
            <person name="Iturriaga E.A."/>
            <person name="Lang B.F."/>
            <person name="Lavin J.L."/>
            <person name="Lee S."/>
            <person name="Li W."/>
            <person name="Lindquist E."/>
            <person name="Lopez-Garcia S."/>
            <person name="Luque E.M."/>
            <person name="Marcos A.T."/>
            <person name="Martin J."/>
            <person name="McCluskey K."/>
            <person name="Medina H.R."/>
            <person name="Miralles-Duran A."/>
            <person name="Miyazaki A."/>
            <person name="Munoz-Torres E."/>
            <person name="Oguiza J.A."/>
            <person name="Ohm R."/>
            <person name="Olmedo M."/>
            <person name="Orejas M."/>
            <person name="Ortiz-Castellanos L."/>
            <person name="Pisabarro A.G."/>
            <person name="Rodriguez-Romero J."/>
            <person name="Ruiz-Herrera J."/>
            <person name="Ruiz-Vazquez R."/>
            <person name="Sanz C."/>
            <person name="Schackwitz W."/>
            <person name="Schmutz J."/>
            <person name="Shahriari M."/>
            <person name="Shelest E."/>
            <person name="Silva-Franco F."/>
            <person name="Soanes D."/>
            <person name="Syed K."/>
            <person name="Tagua V.G."/>
            <person name="Talbot N.J."/>
            <person name="Thon M."/>
            <person name="De vries R.P."/>
            <person name="Wiebenga A."/>
            <person name="Yadav J.S."/>
            <person name="Braun E.L."/>
            <person name="Baker S."/>
            <person name="Garre V."/>
            <person name="Horwitz B."/>
            <person name="Torres-Martinez S."/>
            <person name="Idnurm A."/>
            <person name="Herrera-Estrella A."/>
            <person name="Gabaldon T."/>
            <person name="Grigoriev I.V."/>
        </authorList>
    </citation>
    <scope>NUCLEOTIDE SEQUENCE [LARGE SCALE GENOMIC DNA]</scope>
    <source>
        <strain evidence="2">NRRL 1555(-)</strain>
    </source>
</reference>
<dbReference type="Proteomes" id="UP000077315">
    <property type="component" value="Unassembled WGS sequence"/>
</dbReference>
<dbReference type="InParanoid" id="A0A162UIP1"/>